<dbReference type="PROSITE" id="PS50156">
    <property type="entry name" value="SSD"/>
    <property type="match status" value="1"/>
</dbReference>
<evidence type="ECO:0000256" key="5">
    <source>
        <dbReference type="ARBA" id="ARBA00023136"/>
    </source>
</evidence>
<dbReference type="PANTHER" id="PTHR33406">
    <property type="entry name" value="MEMBRANE PROTEIN MJ1562-RELATED"/>
    <property type="match status" value="1"/>
</dbReference>
<dbReference type="Pfam" id="PF03176">
    <property type="entry name" value="MMPL"/>
    <property type="match status" value="2"/>
</dbReference>
<sequence>MQALRRCLRSLRDRRSDLAFGIERIGLLSLRFPTVVACVAAALVVIAGFGIPRIRIDDSLSQLFRSDTPQFKQYELESHRFPSSEFDVLVVVEGKSLLERASLDRLRNLVTDLQLIDGTRGVISLFSAREPPTGGQPPAPLVPDQLPQGEAYQKLVSRITSNEIIRGKLLSTDGDLALVVLALDPHAAQGDTLAAIVQEIRTTADRDLTGTGLKASLTGVPVMQLEIRHALERDRIIYNAAGFAAGCLIAMLFFRRASFMAVAAGPPLIAILLGLGALGWLGFKLNIFLNVMTPLIMVISFSDSMQLTFLARDRMIAGKSRYAAFRDAITVVGPACVLTHGTAALSFIALQFTQSDLIRAFGKAGLIATAIALVTVLLLVPLFGIILVRDEAGLAEKARRADRAVDSLRLACGWIAGRIVSRPGLYTLLGLIAVIGFGSIYTQLQPRYRLSDQVPDRGQAVAAAGRLDSELTGSNPINVMIQFPKGASLYAPQTLDAIAEVHGIMERQRGISNVWSLETLRRWLARTGEPDAPTLKRYVDILPRYLVRRFVSADQDAVVVAGRVPDIDASQIRPIVGRALGAVRMQHPGYTISVTSLSAIAARNSARMIEKLNRGLTVEAVFVAAFIGLAFRSVQAMLASILPAVFPIVVAGSLLWMLGDGLQFASVVALTVSFGLGLSATIHFLNRLRLEELQGDGSEASVKRATILVGPAMILTSVVLSCGLIVTVFSNLPALRMFGWLSTFAMVLALIADLTILRPTITFLRLASEWAGRGRQ</sequence>
<proteinExistence type="predicted"/>
<feature type="transmembrane region" description="Helical" evidence="6">
    <location>
        <begin position="638"/>
        <end position="658"/>
    </location>
</feature>
<keyword evidence="4 6" id="KW-1133">Transmembrane helix</keyword>
<dbReference type="AlphaFoldDB" id="A0A0R3MQU8"/>
<feature type="domain" description="SSD" evidence="7">
    <location>
        <begin position="617"/>
        <end position="763"/>
    </location>
</feature>
<evidence type="ECO:0000313" key="9">
    <source>
        <dbReference type="Proteomes" id="UP000052023"/>
    </source>
</evidence>
<feature type="transmembrane region" description="Helical" evidence="6">
    <location>
        <begin position="261"/>
        <end position="281"/>
    </location>
</feature>
<comment type="caution">
    <text evidence="8">The sequence shown here is derived from an EMBL/GenBank/DDBJ whole genome shotgun (WGS) entry which is preliminary data.</text>
</comment>
<feature type="transmembrane region" description="Helical" evidence="6">
    <location>
        <begin position="425"/>
        <end position="444"/>
    </location>
</feature>
<evidence type="ECO:0000256" key="3">
    <source>
        <dbReference type="ARBA" id="ARBA00022692"/>
    </source>
</evidence>
<dbReference type="GO" id="GO:0005886">
    <property type="term" value="C:plasma membrane"/>
    <property type="evidence" value="ECO:0007669"/>
    <property type="project" value="UniProtKB-SubCell"/>
</dbReference>
<feature type="transmembrane region" description="Helical" evidence="6">
    <location>
        <begin position="738"/>
        <end position="757"/>
    </location>
</feature>
<keyword evidence="5 6" id="KW-0472">Membrane</keyword>
<reference evidence="8 9" key="1">
    <citation type="submission" date="2014-03" db="EMBL/GenBank/DDBJ databases">
        <title>Bradyrhizobium valentinum sp. nov., isolated from effective nodules of Lupinus mariae-josephae, a lupine endemic of basic-lime soils in Eastern Spain.</title>
        <authorList>
            <person name="Duran D."/>
            <person name="Rey L."/>
            <person name="Navarro A."/>
            <person name="Busquets A."/>
            <person name="Imperial J."/>
            <person name="Ruiz-Argueso T."/>
        </authorList>
    </citation>
    <scope>NUCLEOTIDE SEQUENCE [LARGE SCALE GENOMIC DNA]</scope>
    <source>
        <strain evidence="8 9">Ro19</strain>
    </source>
</reference>
<feature type="transmembrane region" description="Helical" evidence="6">
    <location>
        <begin position="32"/>
        <end position="51"/>
    </location>
</feature>
<feature type="transmembrane region" description="Helical" evidence="6">
    <location>
        <begin position="706"/>
        <end position="732"/>
    </location>
</feature>
<evidence type="ECO:0000259" key="7">
    <source>
        <dbReference type="PROSITE" id="PS50156"/>
    </source>
</evidence>
<dbReference type="SUPFAM" id="SSF82866">
    <property type="entry name" value="Multidrug efflux transporter AcrB transmembrane domain"/>
    <property type="match status" value="2"/>
</dbReference>
<dbReference type="InterPro" id="IPR004869">
    <property type="entry name" value="MMPL_dom"/>
</dbReference>
<feature type="transmembrane region" description="Helical" evidence="6">
    <location>
        <begin position="331"/>
        <end position="352"/>
    </location>
</feature>
<evidence type="ECO:0000313" key="8">
    <source>
        <dbReference type="EMBL" id="KRR19446.1"/>
    </source>
</evidence>
<accession>A0A0R3MQU8</accession>
<feature type="transmembrane region" description="Helical" evidence="6">
    <location>
        <begin position="612"/>
        <end position="631"/>
    </location>
</feature>
<protein>
    <submittedName>
        <fullName evidence="8">RND transporter</fullName>
    </submittedName>
</protein>
<gene>
    <name evidence="8" type="ORF">CQ13_33600</name>
</gene>
<evidence type="ECO:0000256" key="2">
    <source>
        <dbReference type="ARBA" id="ARBA00022475"/>
    </source>
</evidence>
<evidence type="ECO:0000256" key="6">
    <source>
        <dbReference type="SAM" id="Phobius"/>
    </source>
</evidence>
<feature type="transmembrane region" description="Helical" evidence="6">
    <location>
        <begin position="287"/>
        <end position="310"/>
    </location>
</feature>
<comment type="subcellular location">
    <subcellularLocation>
        <location evidence="1">Cell membrane</location>
        <topology evidence="1">Multi-pass membrane protein</topology>
    </subcellularLocation>
</comment>
<keyword evidence="9" id="KW-1185">Reference proteome</keyword>
<keyword evidence="3 6" id="KW-0812">Transmembrane</keyword>
<dbReference type="PANTHER" id="PTHR33406:SF12">
    <property type="entry name" value="BLR2997 PROTEIN"/>
    <property type="match status" value="1"/>
</dbReference>
<name>A0A0R3MQU8_9BRAD</name>
<organism evidence="8 9">
    <name type="scientific">Bradyrhizobium retamae</name>
    <dbReference type="NCBI Taxonomy" id="1300035"/>
    <lineage>
        <taxon>Bacteria</taxon>
        <taxon>Pseudomonadati</taxon>
        <taxon>Pseudomonadota</taxon>
        <taxon>Alphaproteobacteria</taxon>
        <taxon>Hyphomicrobiales</taxon>
        <taxon>Nitrobacteraceae</taxon>
        <taxon>Bradyrhizobium</taxon>
    </lineage>
</organism>
<feature type="transmembrane region" description="Helical" evidence="6">
    <location>
        <begin position="236"/>
        <end position="254"/>
    </location>
</feature>
<dbReference type="InterPro" id="IPR050545">
    <property type="entry name" value="Mycobact_MmpL"/>
</dbReference>
<feature type="transmembrane region" description="Helical" evidence="6">
    <location>
        <begin position="664"/>
        <end position="685"/>
    </location>
</feature>
<feature type="transmembrane region" description="Helical" evidence="6">
    <location>
        <begin position="364"/>
        <end position="388"/>
    </location>
</feature>
<dbReference type="InterPro" id="IPR000731">
    <property type="entry name" value="SSD"/>
</dbReference>
<dbReference type="EMBL" id="LLYA01000185">
    <property type="protein sequence ID" value="KRR19446.1"/>
    <property type="molecule type" value="Genomic_DNA"/>
</dbReference>
<dbReference type="Proteomes" id="UP000052023">
    <property type="component" value="Unassembled WGS sequence"/>
</dbReference>
<evidence type="ECO:0000256" key="1">
    <source>
        <dbReference type="ARBA" id="ARBA00004651"/>
    </source>
</evidence>
<dbReference type="Gene3D" id="1.20.1640.10">
    <property type="entry name" value="Multidrug efflux transporter AcrB transmembrane domain"/>
    <property type="match status" value="2"/>
</dbReference>
<keyword evidence="2" id="KW-1003">Cell membrane</keyword>
<evidence type="ECO:0000256" key="4">
    <source>
        <dbReference type="ARBA" id="ARBA00022989"/>
    </source>
</evidence>